<dbReference type="NCBIfam" id="TIGR00842">
    <property type="entry name" value="bcct"/>
    <property type="match status" value="1"/>
</dbReference>
<dbReference type="InterPro" id="IPR018093">
    <property type="entry name" value="BCCT_CS"/>
</dbReference>
<reference evidence="9 10" key="1">
    <citation type="submission" date="2018-07" db="EMBL/GenBank/DDBJ databases">
        <title>Genome sequence of Rhodococcus rhodnii ATCC 35071 from Rhodnius prolixus.</title>
        <authorList>
            <person name="Patel V."/>
            <person name="Vogel K.J."/>
        </authorList>
    </citation>
    <scope>NUCLEOTIDE SEQUENCE [LARGE SCALE GENOMIC DNA]</scope>
    <source>
        <strain evidence="9 10">ATCC 35071</strain>
    </source>
</reference>
<evidence type="ECO:0000256" key="2">
    <source>
        <dbReference type="ARBA" id="ARBA00005658"/>
    </source>
</evidence>
<keyword evidence="5 8" id="KW-0812">Transmembrane</keyword>
<dbReference type="Proteomes" id="UP000471120">
    <property type="component" value="Unassembled WGS sequence"/>
</dbReference>
<dbReference type="InterPro" id="IPR000060">
    <property type="entry name" value="BCCT_transptr"/>
</dbReference>
<feature type="transmembrane region" description="Helical" evidence="8">
    <location>
        <begin position="101"/>
        <end position="122"/>
    </location>
</feature>
<evidence type="ECO:0000256" key="8">
    <source>
        <dbReference type="SAM" id="Phobius"/>
    </source>
</evidence>
<evidence type="ECO:0000256" key="7">
    <source>
        <dbReference type="ARBA" id="ARBA00023136"/>
    </source>
</evidence>
<dbReference type="AlphaFoldDB" id="A0A6P2CDT8"/>
<feature type="transmembrane region" description="Helical" evidence="8">
    <location>
        <begin position="273"/>
        <end position="293"/>
    </location>
</feature>
<dbReference type="EMBL" id="QRCM01000001">
    <property type="protein sequence ID" value="TXG90917.1"/>
    <property type="molecule type" value="Genomic_DNA"/>
</dbReference>
<feature type="transmembrane region" description="Helical" evidence="8">
    <location>
        <begin position="485"/>
        <end position="505"/>
    </location>
</feature>
<dbReference type="RefSeq" id="WP_238558906.1">
    <property type="nucleotide sequence ID" value="NZ_QRCM01000001.1"/>
</dbReference>
<comment type="caution">
    <text evidence="9">The sequence shown here is derived from an EMBL/GenBank/DDBJ whole genome shotgun (WGS) entry which is preliminary data.</text>
</comment>
<keyword evidence="7 8" id="KW-0472">Membrane</keyword>
<gene>
    <name evidence="9" type="ORF">DW322_12645</name>
</gene>
<feature type="transmembrane region" description="Helical" evidence="8">
    <location>
        <begin position="151"/>
        <end position="174"/>
    </location>
</feature>
<evidence type="ECO:0000313" key="10">
    <source>
        <dbReference type="Proteomes" id="UP000471120"/>
    </source>
</evidence>
<dbReference type="GO" id="GO:0005886">
    <property type="term" value="C:plasma membrane"/>
    <property type="evidence" value="ECO:0007669"/>
    <property type="project" value="UniProtKB-SubCell"/>
</dbReference>
<dbReference type="PANTHER" id="PTHR30047:SF7">
    <property type="entry name" value="HIGH-AFFINITY CHOLINE TRANSPORT PROTEIN"/>
    <property type="match status" value="1"/>
</dbReference>
<proteinExistence type="inferred from homology"/>
<accession>A0A6P2CDT8</accession>
<comment type="subcellular location">
    <subcellularLocation>
        <location evidence="1">Cell membrane</location>
        <topology evidence="1">Multi-pass membrane protein</topology>
    </subcellularLocation>
</comment>
<feature type="transmembrane region" description="Helical" evidence="8">
    <location>
        <begin position="20"/>
        <end position="42"/>
    </location>
</feature>
<feature type="transmembrane region" description="Helical" evidence="8">
    <location>
        <begin position="326"/>
        <end position="346"/>
    </location>
</feature>
<protein>
    <submittedName>
        <fullName evidence="9">High-affinity choline transporter BetT</fullName>
    </submittedName>
</protein>
<feature type="transmembrane region" description="Helical" evidence="8">
    <location>
        <begin position="358"/>
        <end position="382"/>
    </location>
</feature>
<feature type="transmembrane region" description="Helical" evidence="8">
    <location>
        <begin position="239"/>
        <end position="261"/>
    </location>
</feature>
<evidence type="ECO:0000256" key="5">
    <source>
        <dbReference type="ARBA" id="ARBA00022692"/>
    </source>
</evidence>
<evidence type="ECO:0000313" key="9">
    <source>
        <dbReference type="EMBL" id="TXG90917.1"/>
    </source>
</evidence>
<name>A0A6P2CDT8_9NOCA</name>
<evidence type="ECO:0000256" key="4">
    <source>
        <dbReference type="ARBA" id="ARBA00022475"/>
    </source>
</evidence>
<evidence type="ECO:0000256" key="3">
    <source>
        <dbReference type="ARBA" id="ARBA00022448"/>
    </source>
</evidence>
<feature type="transmembrane region" description="Helical" evidence="8">
    <location>
        <begin position="414"/>
        <end position="439"/>
    </location>
</feature>
<sequence>MSSTEDQESASPPRSPAKAVINTPVFAISSVVIVAITVWAIAAPDNADTVIGSVVEWISSAFGWWYFLVATLIVVFVLFIALSRYGTIRLGPDQSRPRYNVFTWGAMLFAAGIGIDLMFFSVSEPVTQYLAPPVGDGSNTEAARQAVVWTLFHYGITGWAMYALMGAALAYFAYRRGLPLSIRSALYPVIGKRVEGAVGDGVEIAAVIGTIFGIATSLGIGVVQLNYGLSFMFDLPQNTAMQVALIAVAVLMATASVVSGVDRGIRRLSELNALLALVLMLYILVTGKTRFLLDAIVMNVGDYVSRFPGMTLDTFAFDAPQEWLNAWTLFFWAWWIAWAPFVGLFLARISRGRTLRQFIVAVLTIPFAFIALWIAIFGNAALDIVISGNGAFGETAMNAPESAFYSLLDQYPGVLFSAGLATFTGLLFYVTSADSGALVMTNLTSRLEDPETDGPKWSRIFWAVATGLLTLAMLIVGGVTTLQNATIIMGLPFSFVMLLIMAGLHRALRSEVLLRGTGRTVLHSSLSERVGSERGVQRTWRQRLARTLSYPDRTGVRRYVDETARPALAAVVDELATRSITAHLEENREERTGIPHLDLTVEMGEGDPRFHYQLWPEKDDIPSFAMNSQSEDAAYYRLEVHLTEGSQQYDVMGYTREQLIGDVLDQYERHIEFLRLRNTPTLE</sequence>
<keyword evidence="4" id="KW-1003">Cell membrane</keyword>
<dbReference type="GO" id="GO:0022857">
    <property type="term" value="F:transmembrane transporter activity"/>
    <property type="evidence" value="ECO:0007669"/>
    <property type="project" value="InterPro"/>
</dbReference>
<evidence type="ECO:0000256" key="1">
    <source>
        <dbReference type="ARBA" id="ARBA00004651"/>
    </source>
</evidence>
<comment type="similarity">
    <text evidence="2">Belongs to the BCCT transporter (TC 2.A.15) family.</text>
</comment>
<feature type="transmembrane region" description="Helical" evidence="8">
    <location>
        <begin position="62"/>
        <end position="81"/>
    </location>
</feature>
<keyword evidence="3" id="KW-0813">Transport</keyword>
<keyword evidence="6 8" id="KW-1133">Transmembrane helix</keyword>
<dbReference type="PROSITE" id="PS01303">
    <property type="entry name" value="BCCT"/>
    <property type="match status" value="1"/>
</dbReference>
<dbReference type="Pfam" id="PF02028">
    <property type="entry name" value="BCCT"/>
    <property type="match status" value="1"/>
</dbReference>
<feature type="transmembrane region" description="Helical" evidence="8">
    <location>
        <begin position="202"/>
        <end position="227"/>
    </location>
</feature>
<feature type="transmembrane region" description="Helical" evidence="8">
    <location>
        <begin position="460"/>
        <end position="479"/>
    </location>
</feature>
<evidence type="ECO:0000256" key="6">
    <source>
        <dbReference type="ARBA" id="ARBA00022989"/>
    </source>
</evidence>
<organism evidence="9 10">
    <name type="scientific">Rhodococcus rhodnii</name>
    <dbReference type="NCBI Taxonomy" id="38312"/>
    <lineage>
        <taxon>Bacteria</taxon>
        <taxon>Bacillati</taxon>
        <taxon>Actinomycetota</taxon>
        <taxon>Actinomycetes</taxon>
        <taxon>Mycobacteriales</taxon>
        <taxon>Nocardiaceae</taxon>
        <taxon>Rhodococcus</taxon>
    </lineage>
</organism>
<dbReference type="NCBIfam" id="NF007399">
    <property type="entry name" value="PRK09928.1"/>
    <property type="match status" value="1"/>
</dbReference>
<dbReference type="PANTHER" id="PTHR30047">
    <property type="entry name" value="HIGH-AFFINITY CHOLINE TRANSPORT PROTEIN-RELATED"/>
    <property type="match status" value="1"/>
</dbReference>